<dbReference type="InterPro" id="IPR050588">
    <property type="entry name" value="WNK_Ser-Thr_kinase"/>
</dbReference>
<comment type="caution">
    <text evidence="6">The sequence shown here is derived from an EMBL/GenBank/DDBJ whole genome shotgun (WGS) entry which is preliminary data.</text>
</comment>
<organism evidence="6 7">
    <name type="scientific">Lithospermum erythrorhizon</name>
    <name type="common">Purple gromwell</name>
    <name type="synonym">Lithospermum officinale var. erythrorhizon</name>
    <dbReference type="NCBI Taxonomy" id="34254"/>
    <lineage>
        <taxon>Eukaryota</taxon>
        <taxon>Viridiplantae</taxon>
        <taxon>Streptophyta</taxon>
        <taxon>Embryophyta</taxon>
        <taxon>Tracheophyta</taxon>
        <taxon>Spermatophyta</taxon>
        <taxon>Magnoliopsida</taxon>
        <taxon>eudicotyledons</taxon>
        <taxon>Gunneridae</taxon>
        <taxon>Pentapetalae</taxon>
        <taxon>asterids</taxon>
        <taxon>lamiids</taxon>
        <taxon>Boraginales</taxon>
        <taxon>Boraginaceae</taxon>
        <taxon>Boraginoideae</taxon>
        <taxon>Lithospermeae</taxon>
        <taxon>Lithospermum</taxon>
    </lineage>
</organism>
<evidence type="ECO:0000313" key="7">
    <source>
        <dbReference type="Proteomes" id="UP001454036"/>
    </source>
</evidence>
<comment type="catalytic activity">
    <reaction evidence="5">
        <text>L-seryl-[protein] + ATP = O-phospho-L-seryl-[protein] + ADP + H(+)</text>
        <dbReference type="Rhea" id="RHEA:17989"/>
        <dbReference type="Rhea" id="RHEA-COMP:9863"/>
        <dbReference type="Rhea" id="RHEA-COMP:11604"/>
        <dbReference type="ChEBI" id="CHEBI:15378"/>
        <dbReference type="ChEBI" id="CHEBI:29999"/>
        <dbReference type="ChEBI" id="CHEBI:30616"/>
        <dbReference type="ChEBI" id="CHEBI:83421"/>
        <dbReference type="ChEBI" id="CHEBI:456216"/>
        <dbReference type="EC" id="2.7.11.1"/>
    </reaction>
</comment>
<accession>A0AAV3PHY9</accession>
<keyword evidence="3" id="KW-0418">Kinase</keyword>
<reference evidence="6 7" key="1">
    <citation type="submission" date="2024-01" db="EMBL/GenBank/DDBJ databases">
        <title>The complete chloroplast genome sequence of Lithospermum erythrorhizon: insights into the phylogenetic relationship among Boraginaceae species and the maternal lineages of purple gromwells.</title>
        <authorList>
            <person name="Okada T."/>
            <person name="Watanabe K."/>
        </authorList>
    </citation>
    <scope>NUCLEOTIDE SEQUENCE [LARGE SCALE GENOMIC DNA]</scope>
</reference>
<proteinExistence type="predicted"/>
<keyword evidence="2" id="KW-0723">Serine/threonine-protein kinase</keyword>
<dbReference type="EMBL" id="BAABME010001676">
    <property type="protein sequence ID" value="GAA0150885.1"/>
    <property type="molecule type" value="Genomic_DNA"/>
</dbReference>
<protein>
    <recommendedName>
        <fullName evidence="1">non-specific serine/threonine protein kinase</fullName>
        <ecNumber evidence="1">2.7.11.1</ecNumber>
    </recommendedName>
</protein>
<gene>
    <name evidence="6" type="ORF">LIER_09724</name>
</gene>
<comment type="catalytic activity">
    <reaction evidence="4">
        <text>L-threonyl-[protein] + ATP = O-phospho-L-threonyl-[protein] + ADP + H(+)</text>
        <dbReference type="Rhea" id="RHEA:46608"/>
        <dbReference type="Rhea" id="RHEA-COMP:11060"/>
        <dbReference type="Rhea" id="RHEA-COMP:11605"/>
        <dbReference type="ChEBI" id="CHEBI:15378"/>
        <dbReference type="ChEBI" id="CHEBI:30013"/>
        <dbReference type="ChEBI" id="CHEBI:30616"/>
        <dbReference type="ChEBI" id="CHEBI:61977"/>
        <dbReference type="ChEBI" id="CHEBI:456216"/>
        <dbReference type="EC" id="2.7.11.1"/>
    </reaction>
</comment>
<dbReference type="AlphaFoldDB" id="A0AAV3PHY9"/>
<sequence>MCMLELVTLEYPYNECKNHGQIYKKVISGVKLASLSKVQEPKTMNKQAVYTDSTAGNPHYEVLEFQRMHQDHIFRVKGQKNDDTSISLTLLIADPNRQVRTINFTLYLDTDTALSVSGEMV</sequence>
<dbReference type="GO" id="GO:0004674">
    <property type="term" value="F:protein serine/threonine kinase activity"/>
    <property type="evidence" value="ECO:0007669"/>
    <property type="project" value="UniProtKB-KW"/>
</dbReference>
<evidence type="ECO:0000256" key="1">
    <source>
        <dbReference type="ARBA" id="ARBA00012513"/>
    </source>
</evidence>
<evidence type="ECO:0000256" key="2">
    <source>
        <dbReference type="ARBA" id="ARBA00022527"/>
    </source>
</evidence>
<dbReference type="EC" id="2.7.11.1" evidence="1"/>
<evidence type="ECO:0000256" key="5">
    <source>
        <dbReference type="ARBA" id="ARBA00048679"/>
    </source>
</evidence>
<evidence type="ECO:0000256" key="4">
    <source>
        <dbReference type="ARBA" id="ARBA00047899"/>
    </source>
</evidence>
<dbReference type="PANTHER" id="PTHR13902">
    <property type="entry name" value="SERINE/THREONINE-PROTEIN KINASE WNK WITH NO LYSINE -RELATED"/>
    <property type="match status" value="1"/>
</dbReference>
<name>A0AAV3PHY9_LITER</name>
<keyword evidence="3" id="KW-0808">Transferase</keyword>
<keyword evidence="7" id="KW-1185">Reference proteome</keyword>
<evidence type="ECO:0000256" key="3">
    <source>
        <dbReference type="ARBA" id="ARBA00022777"/>
    </source>
</evidence>
<evidence type="ECO:0000313" key="6">
    <source>
        <dbReference type="EMBL" id="GAA0150885.1"/>
    </source>
</evidence>
<dbReference type="Proteomes" id="UP001454036">
    <property type="component" value="Unassembled WGS sequence"/>
</dbReference>